<organism evidence="2 3">
    <name type="scientific">Bursaphelenchus okinawaensis</name>
    <dbReference type="NCBI Taxonomy" id="465554"/>
    <lineage>
        <taxon>Eukaryota</taxon>
        <taxon>Metazoa</taxon>
        <taxon>Ecdysozoa</taxon>
        <taxon>Nematoda</taxon>
        <taxon>Chromadorea</taxon>
        <taxon>Rhabditida</taxon>
        <taxon>Tylenchina</taxon>
        <taxon>Tylenchomorpha</taxon>
        <taxon>Aphelenchoidea</taxon>
        <taxon>Aphelenchoididae</taxon>
        <taxon>Bursaphelenchus</taxon>
    </lineage>
</organism>
<protein>
    <recommendedName>
        <fullName evidence="4">TPR_REGION domain-containing protein</fullName>
    </recommendedName>
</protein>
<evidence type="ECO:0000256" key="1">
    <source>
        <dbReference type="SAM" id="SignalP"/>
    </source>
</evidence>
<feature type="chain" id="PRO_5036221275" description="TPR_REGION domain-containing protein" evidence="1">
    <location>
        <begin position="21"/>
        <end position="1155"/>
    </location>
</feature>
<dbReference type="OrthoDB" id="2115703at2759"/>
<evidence type="ECO:0008006" key="4">
    <source>
        <dbReference type="Google" id="ProtNLM"/>
    </source>
</evidence>
<keyword evidence="3" id="KW-1185">Reference proteome</keyword>
<dbReference type="Gene3D" id="1.25.40.10">
    <property type="entry name" value="Tetratricopeptide repeat domain"/>
    <property type="match status" value="1"/>
</dbReference>
<evidence type="ECO:0000313" key="2">
    <source>
        <dbReference type="EMBL" id="CAD5224078.1"/>
    </source>
</evidence>
<reference evidence="2" key="1">
    <citation type="submission" date="2020-09" db="EMBL/GenBank/DDBJ databases">
        <authorList>
            <person name="Kikuchi T."/>
        </authorList>
    </citation>
    <scope>NUCLEOTIDE SEQUENCE</scope>
    <source>
        <strain evidence="2">SH1</strain>
    </source>
</reference>
<dbReference type="SUPFAM" id="SSF48452">
    <property type="entry name" value="TPR-like"/>
    <property type="match status" value="1"/>
</dbReference>
<dbReference type="EMBL" id="CAJFDH010000005">
    <property type="protein sequence ID" value="CAD5224078.1"/>
    <property type="molecule type" value="Genomic_DNA"/>
</dbReference>
<dbReference type="GO" id="GO:0030041">
    <property type="term" value="P:actin filament polymerization"/>
    <property type="evidence" value="ECO:0007669"/>
    <property type="project" value="TreeGrafter"/>
</dbReference>
<dbReference type="PANTHER" id="PTHR16091:SF3">
    <property type="entry name" value="TETRATRICOPEPTIDE REPEAT PROTEIN 17"/>
    <property type="match status" value="1"/>
</dbReference>
<proteinExistence type="predicted"/>
<accession>A0A811L9X1</accession>
<sequence length="1155" mass="132142">MLILALLAVISLPILFSSESKDGLKELEFPYLVSAPSMKRSNDLSLFLQREGYRDEAELLQKLVKDVNETTYEDTFLLDNSNCTNALRRRRRNGLPLIKGLDGGYLYASSTTILVDRAKIDDKGVNSKPPESEICVTFANIVENMSERPKVVELDTDVDEHYFKSIGNALSGQCEEFLPSIRETMILYLIKLQVVDLRFLEKIRNSGPQSDKLDFILGQLYLALSEDEKGVEYLTNLRDTNNRFVIQFFLADYYAEKLDFVKYRLSLDKADLLNPEEYELIFAISRDKDPYQCHTDFLKYKDVTLHAAMKSINDEKYVLERILELHQSITELNVDEAEFLSSLMEFFYVKFGVLQGIKCTDVLNEKGNLKMKCTATDMEEFYKAATEKLRELQKQRTTGDKKLQKAYHGKRTVGAKVDDINRNQFMMKVKPYEGLALDEPPLSVQYLRDKNPSFSMPNVQKFCTKEFAHKSTVTSDYGHFISVESRGYSLHDLLNKYLGITPNELLPFPWEEPNCAAIDVDTMNNITLLQKIETIQILWKEPNLFPSDSDRMYLIEKLEEMIGVNSDGSFILADFGQRINYLNKLKIGPKWVRNELAILYFRSLGRFRNALECIVENLSGGDIEDLPNSDMTLVQLASIIRDSGIANEDDDINLLLKAALLNHQHEHPLTYYLLSEYTVDPDKRVQYLLRSYQLDPSFIQVQKQLYRQYCMSQGLIGPPVSQFFQPVCCWSTEHNIYCFGDPNEEKSCFKINVDTNTTEVKLSSFRCSRKYTARSFAPSPRITLLFGFMYPIAKLRDRKIIDNMHKLLAEEKPRRRVKATTLNALPLDYGGYSVERINKYVNLNTVNVDKLSNKYTNPTVKSAVKAEKKVLKALETIDSVPWNEIVKYDMGLPSPLPIPEGYLKRKGKNLYDSLKLSPLDSCQQSRDAKLLAPYSSDMLITAKGVDLKGFKELYTTSVNGSAEPHCPLASTTSISLFDNMAALKYQEKFNFYKPEKALKDPFLSITKGKDTVQSLATKLSLAMSSKDNKKDLWKLSTIAALYWRLQGDAVNALNCLSYALKYSPKQYRDVTANGLANIYHQAGFLHSALHAADFALKNSETNEVSVHLTIANIYASLRYYDNALQFYYSTLALQSNFVLSRERIRVIQCIKNRKN</sequence>
<dbReference type="GO" id="GO:0015629">
    <property type="term" value="C:actin cytoskeleton"/>
    <property type="evidence" value="ECO:0007669"/>
    <property type="project" value="TreeGrafter"/>
</dbReference>
<dbReference type="GO" id="GO:0005737">
    <property type="term" value="C:cytoplasm"/>
    <property type="evidence" value="ECO:0007669"/>
    <property type="project" value="TreeGrafter"/>
</dbReference>
<dbReference type="Proteomes" id="UP000783686">
    <property type="component" value="Unassembled WGS sequence"/>
</dbReference>
<dbReference type="PANTHER" id="PTHR16091">
    <property type="entry name" value="TTC17 PROTEIN"/>
    <property type="match status" value="1"/>
</dbReference>
<dbReference type="InterPro" id="IPR011990">
    <property type="entry name" value="TPR-like_helical_dom_sf"/>
</dbReference>
<dbReference type="EMBL" id="CAJFCW020000005">
    <property type="protein sequence ID" value="CAG9119556.1"/>
    <property type="molecule type" value="Genomic_DNA"/>
</dbReference>
<dbReference type="InterPro" id="IPR052630">
    <property type="entry name" value="TTC17"/>
</dbReference>
<name>A0A811L9X1_9BILA</name>
<gene>
    <name evidence="2" type="ORF">BOKJ2_LOCUS10848</name>
</gene>
<dbReference type="AlphaFoldDB" id="A0A811L9X1"/>
<keyword evidence="1" id="KW-0732">Signal</keyword>
<dbReference type="Proteomes" id="UP000614601">
    <property type="component" value="Unassembled WGS sequence"/>
</dbReference>
<comment type="caution">
    <text evidence="2">The sequence shown here is derived from an EMBL/GenBank/DDBJ whole genome shotgun (WGS) entry which is preliminary data.</text>
</comment>
<feature type="signal peptide" evidence="1">
    <location>
        <begin position="1"/>
        <end position="20"/>
    </location>
</feature>
<evidence type="ECO:0000313" key="3">
    <source>
        <dbReference type="Proteomes" id="UP000614601"/>
    </source>
</evidence>